<protein>
    <submittedName>
        <fullName evidence="1">Uncharacterized protein</fullName>
    </submittedName>
</protein>
<gene>
    <name evidence="1" type="ORF">F4820DRAFT_407504</name>
</gene>
<name>A0ACB9ZCA9_9PEZI</name>
<evidence type="ECO:0000313" key="1">
    <source>
        <dbReference type="EMBL" id="KAI4869191.1"/>
    </source>
</evidence>
<accession>A0ACB9ZCA9</accession>
<organism evidence="1 2">
    <name type="scientific">Hypoxylon rubiginosum</name>
    <dbReference type="NCBI Taxonomy" id="110542"/>
    <lineage>
        <taxon>Eukaryota</taxon>
        <taxon>Fungi</taxon>
        <taxon>Dikarya</taxon>
        <taxon>Ascomycota</taxon>
        <taxon>Pezizomycotina</taxon>
        <taxon>Sordariomycetes</taxon>
        <taxon>Xylariomycetidae</taxon>
        <taxon>Xylariales</taxon>
        <taxon>Hypoxylaceae</taxon>
        <taxon>Hypoxylon</taxon>
    </lineage>
</organism>
<keyword evidence="2" id="KW-1185">Reference proteome</keyword>
<reference evidence="1 2" key="1">
    <citation type="journal article" date="2022" name="New Phytol.">
        <title>Ecological generalism drives hyperdiversity of secondary metabolite gene clusters in xylarialean endophytes.</title>
        <authorList>
            <person name="Franco M.E.E."/>
            <person name="Wisecaver J.H."/>
            <person name="Arnold A.E."/>
            <person name="Ju Y.M."/>
            <person name="Slot J.C."/>
            <person name="Ahrendt S."/>
            <person name="Moore L.P."/>
            <person name="Eastman K.E."/>
            <person name="Scott K."/>
            <person name="Konkel Z."/>
            <person name="Mondo S.J."/>
            <person name="Kuo A."/>
            <person name="Hayes R.D."/>
            <person name="Haridas S."/>
            <person name="Andreopoulos B."/>
            <person name="Riley R."/>
            <person name="LaButti K."/>
            <person name="Pangilinan J."/>
            <person name="Lipzen A."/>
            <person name="Amirebrahimi M."/>
            <person name="Yan J."/>
            <person name="Adam C."/>
            <person name="Keymanesh K."/>
            <person name="Ng V."/>
            <person name="Louie K."/>
            <person name="Northen T."/>
            <person name="Drula E."/>
            <person name="Henrissat B."/>
            <person name="Hsieh H.M."/>
            <person name="Youens-Clark K."/>
            <person name="Lutzoni F."/>
            <person name="Miadlikowska J."/>
            <person name="Eastwood D.C."/>
            <person name="Hamelin R.C."/>
            <person name="Grigoriev I.V."/>
            <person name="U'Ren J.M."/>
        </authorList>
    </citation>
    <scope>NUCLEOTIDE SEQUENCE [LARGE SCALE GENOMIC DNA]</scope>
    <source>
        <strain evidence="1 2">CBS 119005</strain>
    </source>
</reference>
<evidence type="ECO:0000313" key="2">
    <source>
        <dbReference type="Proteomes" id="UP001497700"/>
    </source>
</evidence>
<comment type="caution">
    <text evidence="1">The sequence shown here is derived from an EMBL/GenBank/DDBJ whole genome shotgun (WGS) entry which is preliminary data.</text>
</comment>
<proteinExistence type="predicted"/>
<dbReference type="EMBL" id="MU393432">
    <property type="protein sequence ID" value="KAI4869191.1"/>
    <property type="molecule type" value="Genomic_DNA"/>
</dbReference>
<dbReference type="Proteomes" id="UP001497700">
    <property type="component" value="Unassembled WGS sequence"/>
</dbReference>
<sequence length="674" mass="73756">MDTQQTVTPVSSQGTTGHSPLPQAGDTTNQEINQPDPKPAPKQHGGTRSTIQRPLFSQLDRRFQIKLLDLCTEYQGVYYKSERLDSFWDMIADALSRDFRFTLSGKDAETWVEGICREAKGYLTRGEEFPRRADREDLDIAIEDWLEVEGRRKLQKGASEMRMGYILAFGPERSEEEHLLAGPCLQQLRENADKIKTAVSDKGKASRKTSILLVRKIEALIPKPTQKPSMTEHFSTGGSSSGRSEKLLPALNPISNNVASCRPDHIHPNGAGVGMGPSNVGKATAQELPSMFPRASDAPNSPRLFTRSSPIRGPSPILGGLDSPIKGRSRPTKRGTTKRYAHSHSSPIAHPTSVQHNDPGEEKSETAQQRHADVDASKWSRSGSPAVKKHAVQPNAAKSKKTPARSKTNTDLLHEPIRTDSSKGNSRKISASPSIRNTTTISSDSSKQDQQQAESSSSRSTEGAHLVEQEQGKPLAAILPATSQKGKNKRSSNSQSNSPSKIHRTQYEMSGALPTDISPPEDVACHDNENVGDQAPNAIPPSDHIQAPQAPPTEHNGDHNGEHSRGELESRQNGPGESLPSTIPIIDLTQSPIRDQVKKEEEEEGPVFGRLLGGRLISQLTTNLHGAVGLTEHIREIVGRTISQSLEEFEHRALGRLDEMRNDLRALEDSRNHS</sequence>